<evidence type="ECO:0000313" key="1">
    <source>
        <dbReference type="EMBL" id="KAA6369490.1"/>
    </source>
</evidence>
<proteinExistence type="predicted"/>
<protein>
    <submittedName>
        <fullName evidence="1">Uncharacterized protein</fullName>
    </submittedName>
</protein>
<dbReference type="EMBL" id="SNRW01016316">
    <property type="protein sequence ID" value="KAA6369490.1"/>
    <property type="molecule type" value="Genomic_DNA"/>
</dbReference>
<sequence length="171" mass="19307">MILYIVGQRCSFAFRAVVYLIQLAKADYVANQQARTNEPRYAEYQKLKIAIDLSSISDWMFQAFVACTRALKFNTLVGDADLNSFLSSYAEILTAVKTYLFSLDQYSGVAVRCFVTFHQIILPLSLLDSQLCHHRLDNQTSRSKVALDISVNLLAVEAVIMVRDVQLQLEG</sequence>
<evidence type="ECO:0000313" key="2">
    <source>
        <dbReference type="Proteomes" id="UP000324800"/>
    </source>
</evidence>
<dbReference type="AlphaFoldDB" id="A0A5J4UHN6"/>
<accession>A0A5J4UHN6</accession>
<gene>
    <name evidence="1" type="ORF">EZS28_034982</name>
</gene>
<name>A0A5J4UHN6_9EUKA</name>
<organism evidence="1 2">
    <name type="scientific">Streblomastix strix</name>
    <dbReference type="NCBI Taxonomy" id="222440"/>
    <lineage>
        <taxon>Eukaryota</taxon>
        <taxon>Metamonada</taxon>
        <taxon>Preaxostyla</taxon>
        <taxon>Oxymonadida</taxon>
        <taxon>Streblomastigidae</taxon>
        <taxon>Streblomastix</taxon>
    </lineage>
</organism>
<dbReference type="Proteomes" id="UP000324800">
    <property type="component" value="Unassembled WGS sequence"/>
</dbReference>
<comment type="caution">
    <text evidence="1">The sequence shown here is derived from an EMBL/GenBank/DDBJ whole genome shotgun (WGS) entry which is preliminary data.</text>
</comment>
<reference evidence="1 2" key="1">
    <citation type="submission" date="2019-03" db="EMBL/GenBank/DDBJ databases">
        <title>Single cell metagenomics reveals metabolic interactions within the superorganism composed of flagellate Streblomastix strix and complex community of Bacteroidetes bacteria on its surface.</title>
        <authorList>
            <person name="Treitli S.C."/>
            <person name="Kolisko M."/>
            <person name="Husnik F."/>
            <person name="Keeling P."/>
            <person name="Hampl V."/>
        </authorList>
    </citation>
    <scope>NUCLEOTIDE SEQUENCE [LARGE SCALE GENOMIC DNA]</scope>
    <source>
        <strain evidence="1">ST1C</strain>
    </source>
</reference>